<reference evidence="2" key="1">
    <citation type="submission" date="2021-01" db="EMBL/GenBank/DDBJ databases">
        <title>Deciphering the adaptive evolutionary patterns associated with biogeogrpahic diversity in the finger millet blast pathogen Magnaporthe oryzae in Eastern Africa.</title>
        <authorList>
            <person name="Onyema G."/>
            <person name="Shittu T.A."/>
            <person name="Dodsworth S."/>
            <person name="Devilliers S."/>
            <person name="Muthumeenakshi S."/>
            <person name="Sreenivasaprasad S."/>
        </authorList>
    </citation>
    <scope>NUCLEOTIDE SEQUENCE</scope>
    <source>
        <strain evidence="2">D15/s37</strain>
    </source>
</reference>
<evidence type="ECO:0000313" key="2">
    <source>
        <dbReference type="EMBL" id="KAI6304262.1"/>
    </source>
</evidence>
<comment type="caution">
    <text evidence="2">The sequence shown here is derived from an EMBL/GenBank/DDBJ whole genome shotgun (WGS) entry which is preliminary data.</text>
</comment>
<feature type="compositionally biased region" description="Basic and acidic residues" evidence="1">
    <location>
        <begin position="26"/>
        <end position="42"/>
    </location>
</feature>
<evidence type="ECO:0000256" key="1">
    <source>
        <dbReference type="SAM" id="MobiDB-lite"/>
    </source>
</evidence>
<sequence length="126" mass="13892">MYKVAAVSKGESAKKHGRKMRIARRVGQEQEKKEPQKSDENTKYGYISLISPTGSPQFSLRRNAKSQAVASPRTVQSIRGGSATFGFVERKLVGQLDEIPKKNIEVTRVVGDAPALFVMENKLSNA</sequence>
<dbReference type="Proteomes" id="UP001059893">
    <property type="component" value="Unassembled WGS sequence"/>
</dbReference>
<dbReference type="EMBL" id="JABSND010000006">
    <property type="protein sequence ID" value="KAI6304262.1"/>
    <property type="molecule type" value="Genomic_DNA"/>
</dbReference>
<accession>A0ABQ8NZC2</accession>
<evidence type="ECO:0000313" key="3">
    <source>
        <dbReference type="Proteomes" id="UP001059893"/>
    </source>
</evidence>
<feature type="compositionally biased region" description="Basic residues" evidence="1">
    <location>
        <begin position="15"/>
        <end position="24"/>
    </location>
</feature>
<protein>
    <submittedName>
        <fullName evidence="2">Uncharacterized protein</fullName>
    </submittedName>
</protein>
<keyword evidence="3" id="KW-1185">Reference proteome</keyword>
<name>A0ABQ8NZC2_PYRGI</name>
<feature type="region of interest" description="Disordered" evidence="1">
    <location>
        <begin position="1"/>
        <end position="44"/>
    </location>
</feature>
<gene>
    <name evidence="2" type="ORF">MCOR33_000777</name>
</gene>
<proteinExistence type="predicted"/>
<organism evidence="2 3">
    <name type="scientific">Pyricularia grisea</name>
    <name type="common">Crabgrass-specific blast fungus</name>
    <name type="synonym">Magnaporthe grisea</name>
    <dbReference type="NCBI Taxonomy" id="148305"/>
    <lineage>
        <taxon>Eukaryota</taxon>
        <taxon>Fungi</taxon>
        <taxon>Dikarya</taxon>
        <taxon>Ascomycota</taxon>
        <taxon>Pezizomycotina</taxon>
        <taxon>Sordariomycetes</taxon>
        <taxon>Sordariomycetidae</taxon>
        <taxon>Magnaporthales</taxon>
        <taxon>Pyriculariaceae</taxon>
        <taxon>Pyricularia</taxon>
    </lineage>
</organism>